<name>A0ABR2CDQ2_9ROSI</name>
<sequence>MDTRQTTNAIVMEITAELTASKVAENRLSCMPQRDLTNNPRPLTAIASTTAIFRSETKVFKRNDHRSILIREFSFEEGNKNETRKCGLQVKVKGVQEKTLPALFSWNKAVHALAKLGLQHEEPRYWIEEAPVSIEQVVLQECPLDFFRFQIAVCGDESDLASNTYPAIFSVREYHCPVLNKVFTQYTRIVAMKTTKNVLCYEAIKELNIKTKNWKELLTDESFTKEDIITIQNPNAIDSKVTLDFYHVKNSLKVEDEVILVTLLTVVTELRKMSSDPTYNLYVAGDIKHMLAEIGTDKAKQTALLGGGGSKAQNERADALAAILAVRSRIKEDSK</sequence>
<evidence type="ECO:0000313" key="2">
    <source>
        <dbReference type="Proteomes" id="UP001472677"/>
    </source>
</evidence>
<organism evidence="1 2">
    <name type="scientific">Hibiscus sabdariffa</name>
    <name type="common">roselle</name>
    <dbReference type="NCBI Taxonomy" id="183260"/>
    <lineage>
        <taxon>Eukaryota</taxon>
        <taxon>Viridiplantae</taxon>
        <taxon>Streptophyta</taxon>
        <taxon>Embryophyta</taxon>
        <taxon>Tracheophyta</taxon>
        <taxon>Spermatophyta</taxon>
        <taxon>Magnoliopsida</taxon>
        <taxon>eudicotyledons</taxon>
        <taxon>Gunneridae</taxon>
        <taxon>Pentapetalae</taxon>
        <taxon>rosids</taxon>
        <taxon>malvids</taxon>
        <taxon>Malvales</taxon>
        <taxon>Malvaceae</taxon>
        <taxon>Malvoideae</taxon>
        <taxon>Hibiscus</taxon>
    </lineage>
</organism>
<protein>
    <submittedName>
        <fullName evidence="1">Uncharacterized protein</fullName>
    </submittedName>
</protein>
<dbReference type="Proteomes" id="UP001472677">
    <property type="component" value="Unassembled WGS sequence"/>
</dbReference>
<gene>
    <name evidence="1" type="ORF">V6N12_016319</name>
</gene>
<evidence type="ECO:0000313" key="1">
    <source>
        <dbReference type="EMBL" id="KAK8517468.1"/>
    </source>
</evidence>
<dbReference type="EMBL" id="JBBPBM010000055">
    <property type="protein sequence ID" value="KAK8517468.1"/>
    <property type="molecule type" value="Genomic_DNA"/>
</dbReference>
<comment type="caution">
    <text evidence="1">The sequence shown here is derived from an EMBL/GenBank/DDBJ whole genome shotgun (WGS) entry which is preliminary data.</text>
</comment>
<proteinExistence type="predicted"/>
<accession>A0ABR2CDQ2</accession>
<keyword evidence="2" id="KW-1185">Reference proteome</keyword>
<reference evidence="1 2" key="1">
    <citation type="journal article" date="2024" name="G3 (Bethesda)">
        <title>Genome assembly of Hibiscus sabdariffa L. provides insights into metabolisms of medicinal natural products.</title>
        <authorList>
            <person name="Kim T."/>
        </authorList>
    </citation>
    <scope>NUCLEOTIDE SEQUENCE [LARGE SCALE GENOMIC DNA]</scope>
    <source>
        <strain evidence="1">TK-2024</strain>
        <tissue evidence="1">Old leaves</tissue>
    </source>
</reference>